<feature type="domain" description="Aminotransferase class I/classII large" evidence="3">
    <location>
        <begin position="114"/>
        <end position="460"/>
    </location>
</feature>
<evidence type="ECO:0000313" key="5">
    <source>
        <dbReference type="EMBL" id="PQJ83579.1"/>
    </source>
</evidence>
<dbReference type="InterPro" id="IPR004839">
    <property type="entry name" value="Aminotransferase_I/II_large"/>
</dbReference>
<reference evidence="7" key="3">
    <citation type="journal article" date="2019" name="Int. J. Syst. Evol. Microbiol.">
        <title>The Global Catalogue of Microorganisms (GCM) 10K type strain sequencing project: providing services to taxonomists for standard genome sequencing and annotation.</title>
        <authorList>
            <consortium name="The Broad Institute Genomics Platform"/>
            <consortium name="The Broad Institute Genome Sequencing Center for Infectious Disease"/>
            <person name="Wu L."/>
            <person name="Ma J."/>
        </authorList>
    </citation>
    <scope>NUCLEOTIDE SEQUENCE [LARGE SCALE GENOMIC DNA]</scope>
    <source>
        <strain evidence="7">NBRC 105001</strain>
    </source>
</reference>
<evidence type="ECO:0000313" key="7">
    <source>
        <dbReference type="Proteomes" id="UP001156660"/>
    </source>
</evidence>
<comment type="cofactor">
    <cofactor evidence="1">
        <name>pyridoxal 5'-phosphate</name>
        <dbReference type="ChEBI" id="CHEBI:597326"/>
    </cofactor>
</comment>
<evidence type="ECO:0000313" key="4">
    <source>
        <dbReference type="EMBL" id="GLR76782.1"/>
    </source>
</evidence>
<organism evidence="5 6">
    <name type="scientific">Aliivibrio sifiae</name>
    <dbReference type="NCBI Taxonomy" id="566293"/>
    <lineage>
        <taxon>Bacteria</taxon>
        <taxon>Pseudomonadati</taxon>
        <taxon>Pseudomonadota</taxon>
        <taxon>Gammaproteobacteria</taxon>
        <taxon>Vibrionales</taxon>
        <taxon>Vibrionaceae</taxon>
        <taxon>Aliivibrio</taxon>
    </lineage>
</organism>
<sequence>MMNYLTNNKFENIETDKEINMNIEKTEELNIDLYNFEESFPNKELLQGEGVLTKGQMRYFNPHSEYILDRYQDLEGWYRRRLEAGVMSHFLKVVGDPDVEATVRDLAGREFTGINLSTVDYMGLSNHPKLKQAAIETLTNKRLHSINTGPLLGNSLESGALQKEIAQHLGHEYSILFPTGWAASFSGVAGIARKDDVVLIDEYAHQSLKQGAYASCDNVVKFKHLSNMEVRSKLEAIRSSNPTQGVLVVTEGLYSMDGDAPDIKELLDICKKYNAALLVDICHDLGCTGKDGKGTLGDQGVLGDPDLIVVGAFSKTLSTNGGYLTTSNLGVIFSTCSFAGPYTYSTSLSPTQIAIAREGLKLVAGEEGEERRAKLMSNINVARQRAKMHNIDVYGTPSPIVSLHVGSENIARLACAKAFRMGVVTTILEYPVVARGKARFRMSMSPEHEHETLIKAVDIIAESIVWAKKYHATLGGGQMEKCDSHKKEELTSIIGQQ</sequence>
<dbReference type="InterPro" id="IPR015421">
    <property type="entry name" value="PyrdxlP-dep_Trfase_major"/>
</dbReference>
<reference evidence="4" key="1">
    <citation type="journal article" date="2014" name="Int. J. Syst. Evol. Microbiol.">
        <title>Complete genome of a new Firmicutes species belonging to the dominant human colonic microbiota ('Ruminococcus bicirculans') reveals two chromosomes and a selective capacity to utilize plant glucans.</title>
        <authorList>
            <consortium name="NISC Comparative Sequencing Program"/>
            <person name="Wegmann U."/>
            <person name="Louis P."/>
            <person name="Goesmann A."/>
            <person name="Henrissat B."/>
            <person name="Duncan S.H."/>
            <person name="Flint H.J."/>
        </authorList>
    </citation>
    <scope>NUCLEOTIDE SEQUENCE</scope>
    <source>
        <strain evidence="4">NBRC 105001</strain>
    </source>
</reference>
<dbReference type="Proteomes" id="UP001156660">
    <property type="component" value="Unassembled WGS sequence"/>
</dbReference>
<evidence type="ECO:0000259" key="3">
    <source>
        <dbReference type="Pfam" id="PF00155"/>
    </source>
</evidence>
<keyword evidence="7" id="KW-1185">Reference proteome</keyword>
<dbReference type="Proteomes" id="UP000239273">
    <property type="component" value="Unassembled WGS sequence"/>
</dbReference>
<dbReference type="EMBL" id="MSCP01000005">
    <property type="protein sequence ID" value="PQJ83579.1"/>
    <property type="molecule type" value="Genomic_DNA"/>
</dbReference>
<reference evidence="4" key="4">
    <citation type="submission" date="2023-01" db="EMBL/GenBank/DDBJ databases">
        <title>Draft genome sequence of Aliivibrio sifiae strain NBRC 105001.</title>
        <authorList>
            <person name="Sun Q."/>
            <person name="Mori K."/>
        </authorList>
    </citation>
    <scope>NUCLEOTIDE SEQUENCE</scope>
    <source>
        <strain evidence="4">NBRC 105001</strain>
    </source>
</reference>
<evidence type="ECO:0000256" key="2">
    <source>
        <dbReference type="ARBA" id="ARBA00022679"/>
    </source>
</evidence>
<gene>
    <name evidence="5" type="ORF">BTO23_20795</name>
    <name evidence="4" type="ORF">GCM10007855_36570</name>
</gene>
<proteinExistence type="predicted"/>
<comment type="caution">
    <text evidence="5">The sequence shown here is derived from an EMBL/GenBank/DDBJ whole genome shotgun (WGS) entry which is preliminary data.</text>
</comment>
<dbReference type="Gene3D" id="3.90.1150.10">
    <property type="entry name" value="Aspartate Aminotransferase, domain 1"/>
    <property type="match status" value="1"/>
</dbReference>
<dbReference type="SUPFAM" id="SSF53383">
    <property type="entry name" value="PLP-dependent transferases"/>
    <property type="match status" value="1"/>
</dbReference>
<evidence type="ECO:0000313" key="6">
    <source>
        <dbReference type="Proteomes" id="UP000239273"/>
    </source>
</evidence>
<dbReference type="PANTHER" id="PTHR13693:SF103">
    <property type="entry name" value="AMINOTRANSFERASE CLASS I_CLASSII DOMAIN-CONTAINING PROTEIN"/>
    <property type="match status" value="1"/>
</dbReference>
<dbReference type="PANTHER" id="PTHR13693">
    <property type="entry name" value="CLASS II AMINOTRANSFERASE/8-AMINO-7-OXONONANOATE SYNTHASE"/>
    <property type="match status" value="1"/>
</dbReference>
<dbReference type="InterPro" id="IPR015424">
    <property type="entry name" value="PyrdxlP-dep_Trfase"/>
</dbReference>
<dbReference type="EMBL" id="BSOU01000014">
    <property type="protein sequence ID" value="GLR76782.1"/>
    <property type="molecule type" value="Genomic_DNA"/>
</dbReference>
<dbReference type="InterPro" id="IPR015422">
    <property type="entry name" value="PyrdxlP-dep_Trfase_small"/>
</dbReference>
<dbReference type="OrthoDB" id="9807157at2"/>
<evidence type="ECO:0000256" key="1">
    <source>
        <dbReference type="ARBA" id="ARBA00001933"/>
    </source>
</evidence>
<dbReference type="AlphaFoldDB" id="A0A2S7X162"/>
<accession>A0A2S7X162</accession>
<dbReference type="Pfam" id="PF00155">
    <property type="entry name" value="Aminotran_1_2"/>
    <property type="match status" value="1"/>
</dbReference>
<dbReference type="InterPro" id="IPR050087">
    <property type="entry name" value="AON_synthase_class-II"/>
</dbReference>
<keyword evidence="2" id="KW-0808">Transferase</keyword>
<name>A0A2S7X162_9GAMM</name>
<protein>
    <recommendedName>
        <fullName evidence="3">Aminotransferase class I/classII large domain-containing protein</fullName>
    </recommendedName>
</protein>
<reference evidence="5 6" key="2">
    <citation type="submission" date="2016-12" db="EMBL/GenBank/DDBJ databases">
        <title>Diversity of luminous bacteria.</title>
        <authorList>
            <person name="Yoshizawa S."/>
            <person name="Kogure K."/>
        </authorList>
    </citation>
    <scope>NUCLEOTIDE SEQUENCE [LARGE SCALE GENOMIC DNA]</scope>
    <source>
        <strain evidence="5 6">NBRC 105001</strain>
    </source>
</reference>
<dbReference type="GO" id="GO:0030170">
    <property type="term" value="F:pyridoxal phosphate binding"/>
    <property type="evidence" value="ECO:0007669"/>
    <property type="project" value="InterPro"/>
</dbReference>
<dbReference type="Gene3D" id="3.40.640.10">
    <property type="entry name" value="Type I PLP-dependent aspartate aminotransferase-like (Major domain)"/>
    <property type="match status" value="1"/>
</dbReference>
<dbReference type="GO" id="GO:0016740">
    <property type="term" value="F:transferase activity"/>
    <property type="evidence" value="ECO:0007669"/>
    <property type="project" value="UniProtKB-KW"/>
</dbReference>